<evidence type="ECO:0000256" key="1">
    <source>
        <dbReference type="ARBA" id="ARBA00005790"/>
    </source>
</evidence>
<evidence type="ECO:0000256" key="3">
    <source>
        <dbReference type="ARBA" id="ARBA00022777"/>
    </source>
</evidence>
<dbReference type="Pfam" id="PF00625">
    <property type="entry name" value="Guanylate_kin"/>
    <property type="match status" value="1"/>
</dbReference>
<dbReference type="Pfam" id="PF01928">
    <property type="entry name" value="CYTH"/>
    <property type="match status" value="1"/>
</dbReference>
<dbReference type="PANTHER" id="PTHR23117">
    <property type="entry name" value="GUANYLATE KINASE-RELATED"/>
    <property type="match status" value="1"/>
</dbReference>
<comment type="similarity">
    <text evidence="1">Belongs to the guanylate kinase family.</text>
</comment>
<feature type="domain" description="Guanylate kinase-like" evidence="4">
    <location>
        <begin position="183"/>
        <end position="365"/>
    </location>
</feature>
<dbReference type="Proteomes" id="UP000199515">
    <property type="component" value="Unassembled WGS sequence"/>
</dbReference>
<dbReference type="SMART" id="SM00072">
    <property type="entry name" value="GuKc"/>
    <property type="match status" value="1"/>
</dbReference>
<dbReference type="STRING" id="589385.SAMN05421504_105297"/>
<evidence type="ECO:0000259" key="5">
    <source>
        <dbReference type="PROSITE" id="PS51707"/>
    </source>
</evidence>
<evidence type="ECO:0000313" key="7">
    <source>
        <dbReference type="Proteomes" id="UP000199515"/>
    </source>
</evidence>
<keyword evidence="2" id="KW-0808">Transferase</keyword>
<dbReference type="InterPro" id="IPR023577">
    <property type="entry name" value="CYTH_domain"/>
</dbReference>
<protein>
    <submittedName>
        <fullName evidence="6">Guanylate kinase</fullName>
    </submittedName>
</protein>
<keyword evidence="7" id="KW-1185">Reference proteome</keyword>
<feature type="domain" description="CYTH" evidence="5">
    <location>
        <begin position="1"/>
        <end position="167"/>
    </location>
</feature>
<gene>
    <name evidence="6" type="ORF">SAMN05421504_105297</name>
</gene>
<dbReference type="RefSeq" id="WP_091292466.1">
    <property type="nucleotide sequence ID" value="NZ_FNON01000005.1"/>
</dbReference>
<dbReference type="PROSITE" id="PS51707">
    <property type="entry name" value="CYTH"/>
    <property type="match status" value="1"/>
</dbReference>
<dbReference type="Gene3D" id="3.40.50.300">
    <property type="entry name" value="P-loop containing nucleotide triphosphate hydrolases"/>
    <property type="match status" value="1"/>
</dbReference>
<keyword evidence="3 6" id="KW-0418">Kinase</keyword>
<sequence>MRNIEFKAYAVNPELLPGALDRLGARLERTYSETDTYFNTRSSRLKYRSGSDRLPRLIAYERTDNAKARESRLQLAECQDQDDLLKQILVDNLGISTVVTKTRSVYRANGWLANVDVVEGANFVEVEVFDEGNGIDSTQRVSRELMHALGVRDFDLVPWSYEILHTMLRQSREYQKQLGNNLHKLILIDGASGAGKSSVAAALRETVPNVAYVHRRTTRPPRGEASEQHEYIFVTQDEFARDVAAGEYLESKNFLFGMSYGLHWHDVTAALTAPTNAAAFGLINLGTIAHVREVAPSATTILLTADEATIRRRLLSRRAHSDDALQERLENARRATQVADRYTHVIENHDGELDKVVNEVRRIVEDVANGADT</sequence>
<organism evidence="6 7">
    <name type="scientific">Amycolatopsis xylanica</name>
    <dbReference type="NCBI Taxonomy" id="589385"/>
    <lineage>
        <taxon>Bacteria</taxon>
        <taxon>Bacillati</taxon>
        <taxon>Actinomycetota</taxon>
        <taxon>Actinomycetes</taxon>
        <taxon>Pseudonocardiales</taxon>
        <taxon>Pseudonocardiaceae</taxon>
        <taxon>Amycolatopsis</taxon>
    </lineage>
</organism>
<dbReference type="InterPro" id="IPR008145">
    <property type="entry name" value="GK/Ca_channel_bsu"/>
</dbReference>
<dbReference type="InterPro" id="IPR027417">
    <property type="entry name" value="P-loop_NTPase"/>
</dbReference>
<dbReference type="GO" id="GO:0004385">
    <property type="term" value="F:GMP kinase activity"/>
    <property type="evidence" value="ECO:0007669"/>
    <property type="project" value="TreeGrafter"/>
</dbReference>
<dbReference type="InterPro" id="IPR033469">
    <property type="entry name" value="CYTH-like_dom_sf"/>
</dbReference>
<evidence type="ECO:0000256" key="2">
    <source>
        <dbReference type="ARBA" id="ARBA00022679"/>
    </source>
</evidence>
<reference evidence="6 7" key="1">
    <citation type="submission" date="2016-10" db="EMBL/GenBank/DDBJ databases">
        <authorList>
            <person name="de Groot N.N."/>
        </authorList>
    </citation>
    <scope>NUCLEOTIDE SEQUENCE [LARGE SCALE GENOMIC DNA]</scope>
    <source>
        <strain evidence="6 7">CPCC 202699</strain>
    </source>
</reference>
<dbReference type="InterPro" id="IPR008144">
    <property type="entry name" value="Guanylate_kin-like_dom"/>
</dbReference>
<dbReference type="SUPFAM" id="SSF52540">
    <property type="entry name" value="P-loop containing nucleoside triphosphate hydrolases"/>
    <property type="match status" value="1"/>
</dbReference>
<dbReference type="EMBL" id="FNON01000005">
    <property type="protein sequence ID" value="SDY36380.1"/>
    <property type="molecule type" value="Genomic_DNA"/>
</dbReference>
<evidence type="ECO:0000259" key="4">
    <source>
        <dbReference type="PROSITE" id="PS50052"/>
    </source>
</evidence>
<name>A0A1H3J8P3_9PSEU</name>
<accession>A0A1H3J8P3</accession>
<proteinExistence type="inferred from homology"/>
<dbReference type="Gene3D" id="2.40.320.10">
    <property type="entry name" value="Hypothetical Protein Pfu-838710-001"/>
    <property type="match status" value="1"/>
</dbReference>
<dbReference type="PROSITE" id="PS50052">
    <property type="entry name" value="GUANYLATE_KINASE_2"/>
    <property type="match status" value="1"/>
</dbReference>
<dbReference type="OrthoDB" id="9808150at2"/>
<dbReference type="SUPFAM" id="SSF55154">
    <property type="entry name" value="CYTH-like phosphatases"/>
    <property type="match status" value="1"/>
</dbReference>
<dbReference type="PANTHER" id="PTHR23117:SF13">
    <property type="entry name" value="GUANYLATE KINASE"/>
    <property type="match status" value="1"/>
</dbReference>
<dbReference type="GO" id="GO:0005829">
    <property type="term" value="C:cytosol"/>
    <property type="evidence" value="ECO:0007669"/>
    <property type="project" value="TreeGrafter"/>
</dbReference>
<evidence type="ECO:0000313" key="6">
    <source>
        <dbReference type="EMBL" id="SDY36380.1"/>
    </source>
</evidence>
<dbReference type="AlphaFoldDB" id="A0A1H3J8P3"/>